<reference evidence="2 3" key="1">
    <citation type="submission" date="2024-07" db="EMBL/GenBank/DDBJ databases">
        <title>Draft sequence of the Neodothiora populina.</title>
        <authorList>
            <person name="Drown D.D."/>
            <person name="Schuette U.S."/>
            <person name="Buechlein A.B."/>
            <person name="Rusch D.R."/>
            <person name="Winton L.W."/>
            <person name="Adams G.A."/>
        </authorList>
    </citation>
    <scope>NUCLEOTIDE SEQUENCE [LARGE SCALE GENOMIC DNA]</scope>
    <source>
        <strain evidence="2 3">CPC 39397</strain>
    </source>
</reference>
<proteinExistence type="predicted"/>
<protein>
    <submittedName>
        <fullName evidence="2">Uncharacterized protein</fullName>
    </submittedName>
</protein>
<name>A0ABR3P953_9PEZI</name>
<feature type="compositionally biased region" description="Polar residues" evidence="1">
    <location>
        <begin position="67"/>
        <end position="98"/>
    </location>
</feature>
<comment type="caution">
    <text evidence="2">The sequence shown here is derived from an EMBL/GenBank/DDBJ whole genome shotgun (WGS) entry which is preliminary data.</text>
</comment>
<keyword evidence="3" id="KW-1185">Reference proteome</keyword>
<dbReference type="Proteomes" id="UP001562354">
    <property type="component" value="Unassembled WGS sequence"/>
</dbReference>
<accession>A0ABR3P953</accession>
<sequence>MPVKWDSDKDKFILNCLLTDPTITVGNGVIDSIITSWPSDFGDVPTKKAVSEHFLKIRKQNKKFTDGNGTITPSGTPTKVTKVRNTPSKKAANATPSKKANGVKTPTSKRKRNVDLEDSDGDDSEQTIALRAELGILDGGSVQASPTKRSRASVKYEETDDDGAYNSGSDFHVESDA</sequence>
<organism evidence="2 3">
    <name type="scientific">Neodothiora populina</name>
    <dbReference type="NCBI Taxonomy" id="2781224"/>
    <lineage>
        <taxon>Eukaryota</taxon>
        <taxon>Fungi</taxon>
        <taxon>Dikarya</taxon>
        <taxon>Ascomycota</taxon>
        <taxon>Pezizomycotina</taxon>
        <taxon>Dothideomycetes</taxon>
        <taxon>Dothideomycetidae</taxon>
        <taxon>Dothideales</taxon>
        <taxon>Dothioraceae</taxon>
        <taxon>Neodothiora</taxon>
    </lineage>
</organism>
<gene>
    <name evidence="2" type="ORF">AAFC00_002976</name>
</gene>
<dbReference type="GeneID" id="95976678"/>
<evidence type="ECO:0000256" key="1">
    <source>
        <dbReference type="SAM" id="MobiDB-lite"/>
    </source>
</evidence>
<feature type="compositionally biased region" description="Acidic residues" evidence="1">
    <location>
        <begin position="116"/>
        <end position="125"/>
    </location>
</feature>
<evidence type="ECO:0000313" key="3">
    <source>
        <dbReference type="Proteomes" id="UP001562354"/>
    </source>
</evidence>
<dbReference type="RefSeq" id="XP_069198876.1">
    <property type="nucleotide sequence ID" value="XM_069342375.1"/>
</dbReference>
<feature type="region of interest" description="Disordered" evidence="1">
    <location>
        <begin position="64"/>
        <end position="177"/>
    </location>
</feature>
<evidence type="ECO:0000313" key="2">
    <source>
        <dbReference type="EMBL" id="KAL1302600.1"/>
    </source>
</evidence>
<dbReference type="EMBL" id="JBFMKM010000012">
    <property type="protein sequence ID" value="KAL1302600.1"/>
    <property type="molecule type" value="Genomic_DNA"/>
</dbReference>